<gene>
    <name evidence="1" type="ORF">CDAR_255361</name>
</gene>
<protein>
    <submittedName>
        <fullName evidence="1">Uncharacterized protein</fullName>
    </submittedName>
</protein>
<organism evidence="1 2">
    <name type="scientific">Caerostris darwini</name>
    <dbReference type="NCBI Taxonomy" id="1538125"/>
    <lineage>
        <taxon>Eukaryota</taxon>
        <taxon>Metazoa</taxon>
        <taxon>Ecdysozoa</taxon>
        <taxon>Arthropoda</taxon>
        <taxon>Chelicerata</taxon>
        <taxon>Arachnida</taxon>
        <taxon>Araneae</taxon>
        <taxon>Araneomorphae</taxon>
        <taxon>Entelegynae</taxon>
        <taxon>Araneoidea</taxon>
        <taxon>Araneidae</taxon>
        <taxon>Caerostris</taxon>
    </lineage>
</organism>
<name>A0AAV4V159_9ARAC</name>
<keyword evidence="2" id="KW-1185">Reference proteome</keyword>
<dbReference type="Proteomes" id="UP001054837">
    <property type="component" value="Unassembled WGS sequence"/>
</dbReference>
<dbReference type="AlphaFoldDB" id="A0AAV4V159"/>
<evidence type="ECO:0000313" key="2">
    <source>
        <dbReference type="Proteomes" id="UP001054837"/>
    </source>
</evidence>
<proteinExistence type="predicted"/>
<evidence type="ECO:0000313" key="1">
    <source>
        <dbReference type="EMBL" id="GIY63955.1"/>
    </source>
</evidence>
<comment type="caution">
    <text evidence="1">The sequence shown here is derived from an EMBL/GenBank/DDBJ whole genome shotgun (WGS) entry which is preliminary data.</text>
</comment>
<dbReference type="EMBL" id="BPLQ01012247">
    <property type="protein sequence ID" value="GIY63955.1"/>
    <property type="molecule type" value="Genomic_DNA"/>
</dbReference>
<sequence>MHPQLAFQNPLDTVAVKSFVGGKTPGRARLSSCSDRGRGRENELRKRILMEFERLSKRFLLSFFVPRNTLLEEFRVVSVLVRVRRFWRE</sequence>
<reference evidence="1 2" key="1">
    <citation type="submission" date="2021-06" db="EMBL/GenBank/DDBJ databases">
        <title>Caerostris darwini draft genome.</title>
        <authorList>
            <person name="Kono N."/>
            <person name="Arakawa K."/>
        </authorList>
    </citation>
    <scope>NUCLEOTIDE SEQUENCE [LARGE SCALE GENOMIC DNA]</scope>
</reference>
<accession>A0AAV4V159</accession>